<evidence type="ECO:0000313" key="9">
    <source>
        <dbReference type="EMBL" id="GAA0186900.1"/>
    </source>
</evidence>
<keyword evidence="4" id="KW-0460">Magnesium</keyword>
<keyword evidence="6" id="KW-0067">ATP-binding</keyword>
<dbReference type="InterPro" id="IPR025753">
    <property type="entry name" value="AAA_N_dom"/>
</dbReference>
<feature type="domain" description="AAA+ ATPase" evidence="8">
    <location>
        <begin position="246"/>
        <end position="389"/>
    </location>
</feature>
<dbReference type="EMBL" id="BAABME010014153">
    <property type="protein sequence ID" value="GAA0186900.1"/>
    <property type="molecule type" value="Genomic_DNA"/>
</dbReference>
<dbReference type="Gene3D" id="6.10.280.40">
    <property type="match status" value="1"/>
</dbReference>
<keyword evidence="6" id="KW-0547">Nucleotide-binding</keyword>
<evidence type="ECO:0000256" key="7">
    <source>
        <dbReference type="SAM" id="MobiDB-lite"/>
    </source>
</evidence>
<dbReference type="PANTHER" id="PTHR23070">
    <property type="entry name" value="BCS1 AAA-TYPE ATPASE"/>
    <property type="match status" value="1"/>
</dbReference>
<evidence type="ECO:0000256" key="4">
    <source>
        <dbReference type="ARBA" id="ARBA00022842"/>
    </source>
</evidence>
<evidence type="ECO:0000256" key="1">
    <source>
        <dbReference type="ARBA" id="ARBA00001946"/>
    </source>
</evidence>
<organism evidence="9 10">
    <name type="scientific">Lithospermum erythrorhizon</name>
    <name type="common">Purple gromwell</name>
    <name type="synonym">Lithospermum officinale var. erythrorhizon</name>
    <dbReference type="NCBI Taxonomy" id="34254"/>
    <lineage>
        <taxon>Eukaryota</taxon>
        <taxon>Viridiplantae</taxon>
        <taxon>Streptophyta</taxon>
        <taxon>Embryophyta</taxon>
        <taxon>Tracheophyta</taxon>
        <taxon>Spermatophyta</taxon>
        <taxon>Magnoliopsida</taxon>
        <taxon>eudicotyledons</taxon>
        <taxon>Gunneridae</taxon>
        <taxon>Pentapetalae</taxon>
        <taxon>asterids</taxon>
        <taxon>lamiids</taxon>
        <taxon>Boraginales</taxon>
        <taxon>Boraginaceae</taxon>
        <taxon>Boraginoideae</taxon>
        <taxon>Lithospermeae</taxon>
        <taxon>Lithospermum</taxon>
    </lineage>
</organism>
<keyword evidence="3" id="KW-0378">Hydrolase</keyword>
<name>A0AAV3S1U6_LITER</name>
<dbReference type="GO" id="GO:0006950">
    <property type="term" value="P:response to stress"/>
    <property type="evidence" value="ECO:0007669"/>
    <property type="project" value="UniProtKB-ARBA"/>
</dbReference>
<dbReference type="InterPro" id="IPR003593">
    <property type="entry name" value="AAA+_ATPase"/>
</dbReference>
<evidence type="ECO:0000313" key="10">
    <source>
        <dbReference type="Proteomes" id="UP001454036"/>
    </source>
</evidence>
<dbReference type="AlphaFoldDB" id="A0AAV3S1U6"/>
<reference evidence="9 10" key="1">
    <citation type="submission" date="2024-01" db="EMBL/GenBank/DDBJ databases">
        <title>The complete chloroplast genome sequence of Lithospermum erythrorhizon: insights into the phylogenetic relationship among Boraginaceae species and the maternal lineages of purple gromwells.</title>
        <authorList>
            <person name="Okada T."/>
            <person name="Watanabe K."/>
        </authorList>
    </citation>
    <scope>NUCLEOTIDE SEQUENCE [LARGE SCALE GENOMIC DNA]</scope>
</reference>
<dbReference type="CDD" id="cd19510">
    <property type="entry name" value="RecA-like_BCS1"/>
    <property type="match status" value="1"/>
</dbReference>
<keyword evidence="10" id="KW-1185">Reference proteome</keyword>
<dbReference type="InterPro" id="IPR058017">
    <property type="entry name" value="At3g28540-like_C"/>
</dbReference>
<evidence type="ECO:0000256" key="6">
    <source>
        <dbReference type="RuleBase" id="RU003651"/>
    </source>
</evidence>
<dbReference type="InterPro" id="IPR027417">
    <property type="entry name" value="P-loop_NTPase"/>
</dbReference>
<dbReference type="Pfam" id="PF14363">
    <property type="entry name" value="AAA_assoc"/>
    <property type="match status" value="1"/>
</dbReference>
<evidence type="ECO:0000256" key="3">
    <source>
        <dbReference type="ARBA" id="ARBA00022801"/>
    </source>
</evidence>
<proteinExistence type="inferred from homology"/>
<comment type="caution">
    <text evidence="9">The sequence shown here is derived from an EMBL/GenBank/DDBJ whole genome shotgun (WGS) entry which is preliminary data.</text>
</comment>
<dbReference type="Gene3D" id="3.40.50.300">
    <property type="entry name" value="P-loop containing nucleotide triphosphate hydrolases"/>
    <property type="match status" value="1"/>
</dbReference>
<dbReference type="GO" id="GO:0005524">
    <property type="term" value="F:ATP binding"/>
    <property type="evidence" value="ECO:0007669"/>
    <property type="project" value="UniProtKB-KW"/>
</dbReference>
<dbReference type="SUPFAM" id="SSF52540">
    <property type="entry name" value="P-loop containing nucleoside triphosphate hydrolases"/>
    <property type="match status" value="1"/>
</dbReference>
<protein>
    <recommendedName>
        <fullName evidence="8">AAA+ ATPase domain-containing protein</fullName>
    </recommendedName>
</protein>
<accession>A0AAV3S1U6</accession>
<sequence>MQAMMQSPTATSLFTTYASLTGSIMLIRTMVDQLIPRPLRAYLLSIITYLFRNFLPIKTKKLTLVIEPQVGLVRNEIYEAAEVYLGNIIGPNIDKLKVGKIAKQKNFSLTIEKDQKVEDKFKLVDLTWEVVSQNVDSQKNGKEKIVFHLSFDKNFKDLVMNEYLPHVLSVAKVTDESNKAVKLYTKSLTSREHGGHGPGGWGCVILDHPATFDTMAMDYDLKKSIIQDLDKFLRRREFYRRVGKAWKRGYLLYGPPGTGKSSLIAAIANYLKFDVYDIELTSLHSDSELRRMLLSTSNRSIIVIEDIDCSANLQKRAPYTKFPRSGKEEDHYKPPQLSLSGMLNFADGLWSSCGEERIIIFTTNHKDKIDPALLRPGRMDMHIHMSYCSYESFRILASRYLGEFDNCRLLEEIEGLIENLQVTPAEVAEAMMRSEDPDLALQGVVDLLKLKKTEAEATNNQEKASVKDDIGNDGLKLEETSLAHTEKASVSQKNPRDEFGSNVWYFEE</sequence>
<evidence type="ECO:0000256" key="2">
    <source>
        <dbReference type="ARBA" id="ARBA00007448"/>
    </source>
</evidence>
<dbReference type="InterPro" id="IPR003959">
    <property type="entry name" value="ATPase_AAA_core"/>
</dbReference>
<evidence type="ECO:0000256" key="5">
    <source>
        <dbReference type="ARBA" id="ARBA00049360"/>
    </source>
</evidence>
<dbReference type="Pfam" id="PF25568">
    <property type="entry name" value="AAA_lid_At3g28540"/>
    <property type="match status" value="1"/>
</dbReference>
<dbReference type="Proteomes" id="UP001454036">
    <property type="component" value="Unassembled WGS sequence"/>
</dbReference>
<dbReference type="GO" id="GO:0016887">
    <property type="term" value="F:ATP hydrolysis activity"/>
    <property type="evidence" value="ECO:0007669"/>
    <property type="project" value="InterPro"/>
</dbReference>
<comment type="catalytic activity">
    <reaction evidence="5">
        <text>ATP + H2O = ADP + phosphate + H(+)</text>
        <dbReference type="Rhea" id="RHEA:13065"/>
        <dbReference type="ChEBI" id="CHEBI:15377"/>
        <dbReference type="ChEBI" id="CHEBI:15378"/>
        <dbReference type="ChEBI" id="CHEBI:30616"/>
        <dbReference type="ChEBI" id="CHEBI:43474"/>
        <dbReference type="ChEBI" id="CHEBI:456216"/>
    </reaction>
</comment>
<dbReference type="InterPro" id="IPR050747">
    <property type="entry name" value="Mitochondrial_chaperone_BCS1"/>
</dbReference>
<dbReference type="PROSITE" id="PS00674">
    <property type="entry name" value="AAA"/>
    <property type="match status" value="1"/>
</dbReference>
<comment type="cofactor">
    <cofactor evidence="1">
        <name>Mg(2+)</name>
        <dbReference type="ChEBI" id="CHEBI:18420"/>
    </cofactor>
</comment>
<gene>
    <name evidence="9" type="ORF">LIER_34188</name>
</gene>
<dbReference type="SMART" id="SM00382">
    <property type="entry name" value="AAA"/>
    <property type="match status" value="1"/>
</dbReference>
<dbReference type="InterPro" id="IPR003960">
    <property type="entry name" value="ATPase_AAA_CS"/>
</dbReference>
<comment type="similarity">
    <text evidence="2">Belongs to the AAA ATPase family. BCS1 subfamily.</text>
</comment>
<dbReference type="Pfam" id="PF00004">
    <property type="entry name" value="AAA"/>
    <property type="match status" value="1"/>
</dbReference>
<feature type="region of interest" description="Disordered" evidence="7">
    <location>
        <begin position="483"/>
        <end position="508"/>
    </location>
</feature>
<evidence type="ECO:0000259" key="8">
    <source>
        <dbReference type="SMART" id="SM00382"/>
    </source>
</evidence>